<sequence length="158" mass="18010">MNTSLESIMDYSDIGERRVPALQDLEKRLGPLMLAENTPPAASQVNGWRLISPLYGLGWKFTSEEKLELAKLALAAEDVARNRDDLANALGDIWLKSELSTRYHWRDQPDYKNTGTVHGAVFVVRTNTKPMCSESFITEVMELYNIKKRPSWYIFADV</sequence>
<comment type="caution">
    <text evidence="1">The sequence shown here is derived from an EMBL/GenBank/DDBJ whole genome shotgun (WGS) entry which is preliminary data.</text>
</comment>
<dbReference type="Proteomes" id="UP001383192">
    <property type="component" value="Unassembled WGS sequence"/>
</dbReference>
<keyword evidence="2" id="KW-1185">Reference proteome</keyword>
<protein>
    <submittedName>
        <fullName evidence="1">Uncharacterized protein</fullName>
    </submittedName>
</protein>
<name>A0AAW0D8J7_9AGAR</name>
<proteinExistence type="predicted"/>
<dbReference type="AlphaFoldDB" id="A0AAW0D8J7"/>
<reference evidence="1 2" key="1">
    <citation type="submission" date="2024-01" db="EMBL/GenBank/DDBJ databases">
        <title>A draft genome for a cacao thread blight-causing isolate of Paramarasmius palmivorus.</title>
        <authorList>
            <person name="Baruah I.K."/>
            <person name="Bukari Y."/>
            <person name="Amoako-Attah I."/>
            <person name="Meinhardt L.W."/>
            <person name="Bailey B.A."/>
            <person name="Cohen S.P."/>
        </authorList>
    </citation>
    <scope>NUCLEOTIDE SEQUENCE [LARGE SCALE GENOMIC DNA]</scope>
    <source>
        <strain evidence="1 2">GH-12</strain>
    </source>
</reference>
<gene>
    <name evidence="1" type="ORF">VNI00_006210</name>
</gene>
<evidence type="ECO:0000313" key="2">
    <source>
        <dbReference type="Proteomes" id="UP001383192"/>
    </source>
</evidence>
<dbReference type="EMBL" id="JAYKXP010000018">
    <property type="protein sequence ID" value="KAK7047882.1"/>
    <property type="molecule type" value="Genomic_DNA"/>
</dbReference>
<organism evidence="1 2">
    <name type="scientific">Paramarasmius palmivorus</name>
    <dbReference type="NCBI Taxonomy" id="297713"/>
    <lineage>
        <taxon>Eukaryota</taxon>
        <taxon>Fungi</taxon>
        <taxon>Dikarya</taxon>
        <taxon>Basidiomycota</taxon>
        <taxon>Agaricomycotina</taxon>
        <taxon>Agaricomycetes</taxon>
        <taxon>Agaricomycetidae</taxon>
        <taxon>Agaricales</taxon>
        <taxon>Marasmiineae</taxon>
        <taxon>Marasmiaceae</taxon>
        <taxon>Paramarasmius</taxon>
    </lineage>
</organism>
<evidence type="ECO:0000313" key="1">
    <source>
        <dbReference type="EMBL" id="KAK7047882.1"/>
    </source>
</evidence>
<accession>A0AAW0D8J7</accession>